<evidence type="ECO:0000313" key="1">
    <source>
        <dbReference type="EMBL" id="KIL52527.1"/>
    </source>
</evidence>
<proteinExistence type="predicted"/>
<evidence type="ECO:0000313" key="2">
    <source>
        <dbReference type="Proteomes" id="UP000031938"/>
    </source>
</evidence>
<sequence>MIREQAALFLNIVDHINASRNVHGPASVFFFVCMEMMKFHCLMDKVDVDRDEDK</sequence>
<organism evidence="1 2">
    <name type="scientific">Jeotgalibacillus soli</name>
    <dbReference type="NCBI Taxonomy" id="889306"/>
    <lineage>
        <taxon>Bacteria</taxon>
        <taxon>Bacillati</taxon>
        <taxon>Bacillota</taxon>
        <taxon>Bacilli</taxon>
        <taxon>Bacillales</taxon>
        <taxon>Caryophanaceae</taxon>
        <taxon>Jeotgalibacillus</taxon>
    </lineage>
</organism>
<reference evidence="1 2" key="1">
    <citation type="submission" date="2015-01" db="EMBL/GenBank/DDBJ databases">
        <title>Genome sequencing of Jeotgalibacillus soli.</title>
        <authorList>
            <person name="Goh K.M."/>
            <person name="Chan K.-G."/>
            <person name="Yaakop A.S."/>
            <person name="Ee R."/>
            <person name="Gan H.M."/>
            <person name="Chan C.S."/>
        </authorList>
    </citation>
    <scope>NUCLEOTIDE SEQUENCE [LARGE SCALE GENOMIC DNA]</scope>
    <source>
        <strain evidence="1 2">P9</strain>
    </source>
</reference>
<dbReference type="EMBL" id="JXRP01000003">
    <property type="protein sequence ID" value="KIL52527.1"/>
    <property type="molecule type" value="Genomic_DNA"/>
</dbReference>
<accession>A0A0C2VUF2</accession>
<keyword evidence="2" id="KW-1185">Reference proteome</keyword>
<protein>
    <submittedName>
        <fullName evidence="1">Uncharacterized protein</fullName>
    </submittedName>
</protein>
<name>A0A0C2VUF2_9BACL</name>
<comment type="caution">
    <text evidence="1">The sequence shown here is derived from an EMBL/GenBank/DDBJ whole genome shotgun (WGS) entry which is preliminary data.</text>
</comment>
<dbReference type="AlphaFoldDB" id="A0A0C2VUF2"/>
<dbReference type="Proteomes" id="UP000031938">
    <property type="component" value="Unassembled WGS sequence"/>
</dbReference>
<gene>
    <name evidence="1" type="ORF">KP78_00620</name>
</gene>